<evidence type="ECO:0008006" key="3">
    <source>
        <dbReference type="Google" id="ProtNLM"/>
    </source>
</evidence>
<dbReference type="PROSITE" id="PS51257">
    <property type="entry name" value="PROKAR_LIPOPROTEIN"/>
    <property type="match status" value="1"/>
</dbReference>
<evidence type="ECO:0000313" key="1">
    <source>
        <dbReference type="EMBL" id="MFB9066157.1"/>
    </source>
</evidence>
<sequence length="134" mass="15368">MKNILNLLVPFVVLFTISSCGKKSVTDELNGSWELRHIEGIQVANADPVFKPGNRNLINFEGLKFERYYEGKKEEEGTYTIFPEDTTINNHKANYSIIFYDDKEKTYVFLEDKKLILFNSVIAAGGTESTYEKL</sequence>
<dbReference type="EMBL" id="JBHMEX010000061">
    <property type="protein sequence ID" value="MFB9066157.1"/>
    <property type="molecule type" value="Genomic_DNA"/>
</dbReference>
<protein>
    <recommendedName>
        <fullName evidence="3">Lipocalin-like domain-containing protein</fullName>
    </recommendedName>
</protein>
<accession>A0ABV5FRH3</accession>
<dbReference type="RefSeq" id="WP_290263221.1">
    <property type="nucleotide sequence ID" value="NZ_JAUFQQ010000003.1"/>
</dbReference>
<dbReference type="Proteomes" id="UP001589589">
    <property type="component" value="Unassembled WGS sequence"/>
</dbReference>
<proteinExistence type="predicted"/>
<keyword evidence="2" id="KW-1185">Reference proteome</keyword>
<gene>
    <name evidence="1" type="ORF">ACFFUQ_19250</name>
</gene>
<name>A0ABV5FRH3_9FLAO</name>
<evidence type="ECO:0000313" key="2">
    <source>
        <dbReference type="Proteomes" id="UP001589589"/>
    </source>
</evidence>
<organism evidence="1 2">
    <name type="scientific">Flavobacterium branchiarum</name>
    <dbReference type="NCBI Taxonomy" id="1114870"/>
    <lineage>
        <taxon>Bacteria</taxon>
        <taxon>Pseudomonadati</taxon>
        <taxon>Bacteroidota</taxon>
        <taxon>Flavobacteriia</taxon>
        <taxon>Flavobacteriales</taxon>
        <taxon>Flavobacteriaceae</taxon>
        <taxon>Flavobacterium</taxon>
    </lineage>
</organism>
<comment type="caution">
    <text evidence="1">The sequence shown here is derived from an EMBL/GenBank/DDBJ whole genome shotgun (WGS) entry which is preliminary data.</text>
</comment>
<reference evidence="1 2" key="1">
    <citation type="submission" date="2024-09" db="EMBL/GenBank/DDBJ databases">
        <authorList>
            <person name="Sun Q."/>
            <person name="Mori K."/>
        </authorList>
    </citation>
    <scope>NUCLEOTIDE SEQUENCE [LARGE SCALE GENOMIC DNA]</scope>
    <source>
        <strain evidence="1 2">CECT 7908</strain>
    </source>
</reference>